<dbReference type="AlphaFoldDB" id="A0A6C7E9X6"/>
<organism evidence="4 5">
    <name type="scientific">Ilumatobacter coccineus (strain NBRC 103263 / KCTC 29153 / YM16-304)</name>
    <dbReference type="NCBI Taxonomy" id="1313172"/>
    <lineage>
        <taxon>Bacteria</taxon>
        <taxon>Bacillati</taxon>
        <taxon>Actinomycetota</taxon>
        <taxon>Acidimicrobiia</taxon>
        <taxon>Acidimicrobiales</taxon>
        <taxon>Ilumatobacteraceae</taxon>
        <taxon>Ilumatobacter</taxon>
    </lineage>
</organism>
<keyword evidence="1" id="KW-0378">Hydrolase</keyword>
<dbReference type="Pfam" id="PF00753">
    <property type="entry name" value="Lactamase_B"/>
    <property type="match status" value="1"/>
</dbReference>
<dbReference type="PANTHER" id="PTHR11203:SF37">
    <property type="entry name" value="INTEGRATOR COMPLEX SUBUNIT 11"/>
    <property type="match status" value="1"/>
</dbReference>
<dbReference type="RefSeq" id="WP_015442774.1">
    <property type="nucleotide sequence ID" value="NC_020520.1"/>
</dbReference>
<dbReference type="InterPro" id="IPR001279">
    <property type="entry name" value="Metallo-B-lactamas"/>
</dbReference>
<reference evidence="4 5" key="1">
    <citation type="journal article" date="2013" name="Int. J. Syst. Evol. Microbiol.">
        <title>Ilumatobacter nonamiense sp. nov. and Ilumatobacter coccineum sp. nov., isolated from seashore sand.</title>
        <authorList>
            <person name="Matsumoto A."/>
            <person name="Kasai H."/>
            <person name="Matsuo Y."/>
            <person name="Shizuri Y."/>
            <person name="Ichikawa N."/>
            <person name="Fujita N."/>
            <person name="Omura S."/>
            <person name="Takahashi Y."/>
        </authorList>
    </citation>
    <scope>NUCLEOTIDE SEQUENCE [LARGE SCALE GENOMIC DNA]</scope>
    <source>
        <strain evidence="5">NBRC 103263 / KCTC 29153 / YM16-304</strain>
    </source>
</reference>
<feature type="domain" description="Metallo-beta-lactamase" evidence="2">
    <location>
        <begin position="23"/>
        <end position="258"/>
    </location>
</feature>
<dbReference type="KEGG" id="aym:YM304_32130"/>
<dbReference type="SMART" id="SM00849">
    <property type="entry name" value="Lactamase_B"/>
    <property type="match status" value="1"/>
</dbReference>
<dbReference type="Gene3D" id="3.40.50.10890">
    <property type="match status" value="1"/>
</dbReference>
<evidence type="ECO:0000256" key="1">
    <source>
        <dbReference type="ARBA" id="ARBA00022801"/>
    </source>
</evidence>
<feature type="domain" description="Beta-Casp" evidence="3">
    <location>
        <begin position="263"/>
        <end position="387"/>
    </location>
</feature>
<gene>
    <name evidence="4" type="ORF">YM304_32130</name>
</gene>
<protein>
    <submittedName>
        <fullName evidence="4">Putative ribonuclease</fullName>
    </submittedName>
</protein>
<name>A0A6C7E9X6_ILUCY</name>
<dbReference type="InterPro" id="IPR011108">
    <property type="entry name" value="RMMBL"/>
</dbReference>
<proteinExistence type="predicted"/>
<keyword evidence="5" id="KW-1185">Reference proteome</keyword>
<dbReference type="GO" id="GO:0016787">
    <property type="term" value="F:hydrolase activity"/>
    <property type="evidence" value="ECO:0007669"/>
    <property type="project" value="UniProtKB-KW"/>
</dbReference>
<dbReference type="InterPro" id="IPR036866">
    <property type="entry name" value="RibonucZ/Hydroxyglut_hydro"/>
</dbReference>
<dbReference type="InterPro" id="IPR050698">
    <property type="entry name" value="MBL"/>
</dbReference>
<dbReference type="Gene3D" id="3.60.15.10">
    <property type="entry name" value="Ribonuclease Z/Hydroxyacylglutathione hydrolase-like"/>
    <property type="match status" value="1"/>
</dbReference>
<evidence type="ECO:0000313" key="4">
    <source>
        <dbReference type="EMBL" id="BAN03527.1"/>
    </source>
</evidence>
<dbReference type="Pfam" id="PF10996">
    <property type="entry name" value="Beta-Casp"/>
    <property type="match status" value="1"/>
</dbReference>
<dbReference type="SMART" id="SM01027">
    <property type="entry name" value="Beta-Casp"/>
    <property type="match status" value="1"/>
</dbReference>
<evidence type="ECO:0000259" key="2">
    <source>
        <dbReference type="SMART" id="SM00849"/>
    </source>
</evidence>
<dbReference type="SUPFAM" id="SSF56281">
    <property type="entry name" value="Metallo-hydrolase/oxidoreductase"/>
    <property type="match status" value="1"/>
</dbReference>
<dbReference type="EMBL" id="AP012057">
    <property type="protein sequence ID" value="BAN03527.1"/>
    <property type="molecule type" value="Genomic_DNA"/>
</dbReference>
<dbReference type="PANTHER" id="PTHR11203">
    <property type="entry name" value="CLEAVAGE AND POLYADENYLATION SPECIFICITY FACTOR FAMILY MEMBER"/>
    <property type="match status" value="1"/>
</dbReference>
<dbReference type="Proteomes" id="UP000011863">
    <property type="component" value="Chromosome"/>
</dbReference>
<dbReference type="InterPro" id="IPR022712">
    <property type="entry name" value="Beta_Casp"/>
</dbReference>
<accession>A0A6C7E9X6</accession>
<evidence type="ECO:0000259" key="3">
    <source>
        <dbReference type="SMART" id="SM01027"/>
    </source>
</evidence>
<dbReference type="GO" id="GO:0004521">
    <property type="term" value="F:RNA endonuclease activity"/>
    <property type="evidence" value="ECO:0007669"/>
    <property type="project" value="TreeGrafter"/>
</dbReference>
<dbReference type="OrthoDB" id="2971563at2"/>
<sequence>MTSTPTASPAPALTFVGGAGTVTGSKTLLDTPSGRILIDCGLFQGRKELRLQNWADFPVDPASIDAVLLTHAHIDHCGYLPRLVEAGFSGPVHCTIGTSRLASIVLPDSGHLHEEEAAYANRKGYSKHHPAEPLYTEAAARASLELFHPIDFDEEVSVLADVSATWRRAGHILGAAWIDLHVASAGDGRGKHVVFSGDLGRQTHPLLVAPTPLDAPDVVITESTYGDRVHEHVDPADVIADTVNEAARRGGVVVIPAFAVDRTEIILHHLDRLVAAGRIPNLPVFVDSPMALSALEVYRDEARRASPEIRPEFHGAELFPSLQLHEARSVERSMEINARHGPMIIISASGMATGGRILHHLSQRMSDDRNAIMLVGFQAPGTRGDLLRRGERSVKLLGRHRAVRARVVSVELSAHADQHELVDWASTAATPPEIVYVNHGEPDASAALVGRLESEAGLIAVAARPGERVLV</sequence>
<dbReference type="CDD" id="cd16295">
    <property type="entry name" value="TTHA0252-CPSF-like_MBL-fold"/>
    <property type="match status" value="1"/>
</dbReference>
<dbReference type="Pfam" id="PF07521">
    <property type="entry name" value="RMMBL"/>
    <property type="match status" value="1"/>
</dbReference>
<evidence type="ECO:0000313" key="5">
    <source>
        <dbReference type="Proteomes" id="UP000011863"/>
    </source>
</evidence>